<dbReference type="InterPro" id="IPR013584">
    <property type="entry name" value="RAP"/>
</dbReference>
<gene>
    <name evidence="2" type="ORF">THAOC_14665</name>
</gene>
<dbReference type="PANTHER" id="PTHR21228">
    <property type="entry name" value="FAST LEU-RICH DOMAIN-CONTAINING"/>
    <property type="match status" value="1"/>
</dbReference>
<dbReference type="PANTHER" id="PTHR21228:SF40">
    <property type="entry name" value="LD45607P"/>
    <property type="match status" value="1"/>
</dbReference>
<evidence type="ECO:0000313" key="3">
    <source>
        <dbReference type="Proteomes" id="UP000266841"/>
    </source>
</evidence>
<dbReference type="InterPro" id="IPR050870">
    <property type="entry name" value="FAST_kinase"/>
</dbReference>
<dbReference type="PROSITE" id="PS51286">
    <property type="entry name" value="RAP"/>
    <property type="match status" value="1"/>
</dbReference>
<dbReference type="GO" id="GO:0035770">
    <property type="term" value="C:ribonucleoprotein granule"/>
    <property type="evidence" value="ECO:0007669"/>
    <property type="project" value="TreeGrafter"/>
</dbReference>
<dbReference type="GO" id="GO:0000963">
    <property type="term" value="P:mitochondrial RNA processing"/>
    <property type="evidence" value="ECO:0007669"/>
    <property type="project" value="TreeGrafter"/>
</dbReference>
<feature type="domain" description="RAP" evidence="1">
    <location>
        <begin position="250"/>
        <end position="307"/>
    </location>
</feature>
<sequence length="315" mass="35749">QIGDHIAGLKSLDSFNSQALSNTAWAYATAGVSHPELFKKIGDHVAGLKSLDSLKPQELSNTAWAYATARRFDLRLFEKVSTEAVVNREHFGCQEVANFLWACATVGHTDERLFSAFVPVIASKLDEFNEQELANIAWAYSVANLKQDLFDEGYVSALAAYENVFPEESRRQLHQWQLWQQEIESGIELPQSLQEKCRNTFISSSYSESKLQNDVVGELRAAGLDFDEEVLLGSGYRIDALVKIREERKVAVEVDGPFHFIDSRPAGRTILKHRQVARLDYIEVVSVPYWEWDGLKNSVMKQHYLHKKLGCEKDH</sequence>
<keyword evidence="3" id="KW-1185">Reference proteome</keyword>
<dbReference type="GO" id="GO:0003723">
    <property type="term" value="F:RNA binding"/>
    <property type="evidence" value="ECO:0007669"/>
    <property type="project" value="TreeGrafter"/>
</dbReference>
<protein>
    <recommendedName>
        <fullName evidence="1">RAP domain-containing protein</fullName>
    </recommendedName>
</protein>
<dbReference type="OrthoDB" id="45226at2759"/>
<dbReference type="Pfam" id="PF08373">
    <property type="entry name" value="RAP"/>
    <property type="match status" value="1"/>
</dbReference>
<comment type="caution">
    <text evidence="2">The sequence shown here is derived from an EMBL/GenBank/DDBJ whole genome shotgun (WGS) entry which is preliminary data.</text>
</comment>
<dbReference type="EMBL" id="AGNL01017092">
    <property type="protein sequence ID" value="EJK64587.1"/>
    <property type="molecule type" value="Genomic_DNA"/>
</dbReference>
<reference evidence="2 3" key="1">
    <citation type="journal article" date="2012" name="Genome Biol.">
        <title>Genome and low-iron response of an oceanic diatom adapted to chronic iron limitation.</title>
        <authorList>
            <person name="Lommer M."/>
            <person name="Specht M."/>
            <person name="Roy A.S."/>
            <person name="Kraemer L."/>
            <person name="Andreson R."/>
            <person name="Gutowska M.A."/>
            <person name="Wolf J."/>
            <person name="Bergner S.V."/>
            <person name="Schilhabel M.B."/>
            <person name="Klostermeier U.C."/>
            <person name="Beiko R.G."/>
            <person name="Rosenstiel P."/>
            <person name="Hippler M."/>
            <person name="Laroche J."/>
        </authorList>
    </citation>
    <scope>NUCLEOTIDE SEQUENCE [LARGE SCALE GENOMIC DNA]</scope>
    <source>
        <strain evidence="2 3">CCMP1005</strain>
    </source>
</reference>
<dbReference type="SMART" id="SM00952">
    <property type="entry name" value="RAP"/>
    <property type="match status" value="1"/>
</dbReference>
<proteinExistence type="predicted"/>
<feature type="non-terminal residue" evidence="2">
    <location>
        <position position="1"/>
    </location>
</feature>
<name>K0T2B8_THAOC</name>
<dbReference type="Proteomes" id="UP000266841">
    <property type="component" value="Unassembled WGS sequence"/>
</dbReference>
<evidence type="ECO:0000259" key="1">
    <source>
        <dbReference type="PROSITE" id="PS51286"/>
    </source>
</evidence>
<dbReference type="GO" id="GO:0005759">
    <property type="term" value="C:mitochondrial matrix"/>
    <property type="evidence" value="ECO:0007669"/>
    <property type="project" value="TreeGrafter"/>
</dbReference>
<organism evidence="2 3">
    <name type="scientific">Thalassiosira oceanica</name>
    <name type="common">Marine diatom</name>
    <dbReference type="NCBI Taxonomy" id="159749"/>
    <lineage>
        <taxon>Eukaryota</taxon>
        <taxon>Sar</taxon>
        <taxon>Stramenopiles</taxon>
        <taxon>Ochrophyta</taxon>
        <taxon>Bacillariophyta</taxon>
        <taxon>Coscinodiscophyceae</taxon>
        <taxon>Thalassiosirophycidae</taxon>
        <taxon>Thalassiosirales</taxon>
        <taxon>Thalassiosiraceae</taxon>
        <taxon>Thalassiosira</taxon>
    </lineage>
</organism>
<dbReference type="eggNOG" id="ENOG502S18V">
    <property type="taxonomic scope" value="Eukaryota"/>
</dbReference>
<accession>K0T2B8</accession>
<dbReference type="AlphaFoldDB" id="K0T2B8"/>
<evidence type="ECO:0000313" key="2">
    <source>
        <dbReference type="EMBL" id="EJK64587.1"/>
    </source>
</evidence>
<dbReference type="GO" id="GO:0044528">
    <property type="term" value="P:regulation of mitochondrial mRNA stability"/>
    <property type="evidence" value="ECO:0007669"/>
    <property type="project" value="TreeGrafter"/>
</dbReference>